<name>A0A024TXW1_9STRA</name>
<dbReference type="GO" id="GO:0005739">
    <property type="term" value="C:mitochondrion"/>
    <property type="evidence" value="ECO:0007669"/>
    <property type="project" value="TreeGrafter"/>
</dbReference>
<proteinExistence type="predicted"/>
<organism evidence="1">
    <name type="scientific">Aphanomyces invadans</name>
    <dbReference type="NCBI Taxonomy" id="157072"/>
    <lineage>
        <taxon>Eukaryota</taxon>
        <taxon>Sar</taxon>
        <taxon>Stramenopiles</taxon>
        <taxon>Oomycota</taxon>
        <taxon>Saprolegniomycetes</taxon>
        <taxon>Saprolegniales</taxon>
        <taxon>Verrucalvaceae</taxon>
        <taxon>Aphanomyces</taxon>
    </lineage>
</organism>
<evidence type="ECO:0008006" key="2">
    <source>
        <dbReference type="Google" id="ProtNLM"/>
    </source>
</evidence>
<dbReference type="GeneID" id="20085399"/>
<accession>A0A024TXW1</accession>
<dbReference type="PANTHER" id="PTHR37845:SF1">
    <property type="entry name" value="SEQUENCE ORPHAN"/>
    <property type="match status" value="1"/>
</dbReference>
<dbReference type="InterPro" id="IPR038781">
    <property type="entry name" value="C365.16-ike"/>
</dbReference>
<dbReference type="STRING" id="157072.A0A024TXW1"/>
<reference evidence="1" key="1">
    <citation type="submission" date="2013-12" db="EMBL/GenBank/DDBJ databases">
        <title>The Genome Sequence of Aphanomyces invadans NJM9701.</title>
        <authorList>
            <consortium name="The Broad Institute Genomics Platform"/>
            <person name="Russ C."/>
            <person name="Tyler B."/>
            <person name="van West P."/>
            <person name="Dieguez-Uribeondo J."/>
            <person name="Young S.K."/>
            <person name="Zeng Q."/>
            <person name="Gargeya S."/>
            <person name="Fitzgerald M."/>
            <person name="Abouelleil A."/>
            <person name="Alvarado L."/>
            <person name="Chapman S.B."/>
            <person name="Gainer-Dewar J."/>
            <person name="Goldberg J."/>
            <person name="Griggs A."/>
            <person name="Gujja S."/>
            <person name="Hansen M."/>
            <person name="Howarth C."/>
            <person name="Imamovic A."/>
            <person name="Ireland A."/>
            <person name="Larimer J."/>
            <person name="McCowan C."/>
            <person name="Murphy C."/>
            <person name="Pearson M."/>
            <person name="Poon T.W."/>
            <person name="Priest M."/>
            <person name="Roberts A."/>
            <person name="Saif S."/>
            <person name="Shea T."/>
            <person name="Sykes S."/>
            <person name="Wortman J."/>
            <person name="Nusbaum C."/>
            <person name="Birren B."/>
        </authorList>
    </citation>
    <scope>NUCLEOTIDE SEQUENCE [LARGE SCALE GENOMIC DNA]</scope>
    <source>
        <strain evidence="1">NJM9701</strain>
    </source>
</reference>
<protein>
    <recommendedName>
        <fullName evidence="2">Mitochondrial fission process protein 1</fullName>
    </recommendedName>
</protein>
<dbReference type="AlphaFoldDB" id="A0A024TXW1"/>
<evidence type="ECO:0000313" key="1">
    <source>
        <dbReference type="EMBL" id="ETV98848.1"/>
    </source>
</evidence>
<dbReference type="OrthoDB" id="275936at2759"/>
<sequence length="275" mass="29583">MPPTKESPVIATSGIVEAAPTAAISGDFTVAKKLAIDLIAASTASLFVSPIITTIDRAIMENASGKRVLAQGLREISLDFVRNPISFIKRKDFLLIYSLYIATYGTANVIDTVSEYAQTDGRAAKFVGTTAVNVTLCVAKDREFARMFGVIAPTKFPIVSLGLFAARDALSVGATFIAPPIISKYFEKAGMDKTAASSTALLMCPSLVQFVSTPLHLLSLDIYNHRESTFKNRAAFVSREYIRSATARISRTIPAFGLGGIGNKHLRENLTAKLL</sequence>
<dbReference type="RefSeq" id="XP_008872276.1">
    <property type="nucleotide sequence ID" value="XM_008874054.1"/>
</dbReference>
<dbReference type="PANTHER" id="PTHR37845">
    <property type="entry name" value="SEQUENCE ORPHAN"/>
    <property type="match status" value="1"/>
</dbReference>
<gene>
    <name evidence="1" type="ORF">H310_08349</name>
</gene>
<dbReference type="eggNOG" id="ENOG502QWAD">
    <property type="taxonomic scope" value="Eukaryota"/>
</dbReference>
<dbReference type="VEuPathDB" id="FungiDB:H310_08349"/>
<dbReference type="EMBL" id="KI913968">
    <property type="protein sequence ID" value="ETV98848.1"/>
    <property type="molecule type" value="Genomic_DNA"/>
</dbReference>